<dbReference type="KEGG" id="mpt:Mpe_A3195"/>
<name>A2SKQ9_METPP</name>
<evidence type="ECO:0000313" key="1">
    <source>
        <dbReference type="EMBL" id="ABM96148.1"/>
    </source>
</evidence>
<dbReference type="AlphaFoldDB" id="A2SKQ9"/>
<dbReference type="HOGENOM" id="CLU_138536_1_0_4"/>
<dbReference type="RefSeq" id="WP_011830771.1">
    <property type="nucleotide sequence ID" value="NC_008825.1"/>
</dbReference>
<dbReference type="InterPro" id="IPR046150">
    <property type="entry name" value="DUF6152"/>
</dbReference>
<sequence length="157" mass="17190">MKRRHLMLAACAGAVLPLRGQAHHGWSRFDQGRPIYLEGRAVRVAWRNPHVELDLEVASDLRLPADLAKRPLPAQSAQVDGPGLLAAAVLPTRKDRLWHVELAPLTRMEAWKVAEIRPGTSLALLGFTFGGEQGEAVLRAEYLFVAGQAYGLRSSPA</sequence>
<accession>A2SKQ9</accession>
<proteinExistence type="predicted"/>
<dbReference type="EMBL" id="CP000555">
    <property type="protein sequence ID" value="ABM96148.1"/>
    <property type="molecule type" value="Genomic_DNA"/>
</dbReference>
<gene>
    <name evidence="1" type="ordered locus">Mpe_A3195</name>
</gene>
<dbReference type="Proteomes" id="UP000000366">
    <property type="component" value="Chromosome"/>
</dbReference>
<organism evidence="1 2">
    <name type="scientific">Methylibium petroleiphilum (strain ATCC BAA-1232 / LMG 22953 / PM1)</name>
    <dbReference type="NCBI Taxonomy" id="420662"/>
    <lineage>
        <taxon>Bacteria</taxon>
        <taxon>Pseudomonadati</taxon>
        <taxon>Pseudomonadota</taxon>
        <taxon>Betaproteobacteria</taxon>
        <taxon>Burkholderiales</taxon>
        <taxon>Sphaerotilaceae</taxon>
        <taxon>Methylibium</taxon>
    </lineage>
</organism>
<evidence type="ECO:0000313" key="2">
    <source>
        <dbReference type="Proteomes" id="UP000000366"/>
    </source>
</evidence>
<dbReference type="Pfam" id="PF19649">
    <property type="entry name" value="DUF6152"/>
    <property type="match status" value="1"/>
</dbReference>
<dbReference type="STRING" id="420662.Mpe_A3195"/>
<keyword evidence="2" id="KW-1185">Reference proteome</keyword>
<reference evidence="1 2" key="1">
    <citation type="journal article" date="2007" name="J. Bacteriol.">
        <title>Whole-genome analysis of the methyl tert-butyl ether-degrading beta-proteobacterium Methylibium petroleiphilum PM1.</title>
        <authorList>
            <person name="Kane S.R."/>
            <person name="Chakicherla A.Y."/>
            <person name="Chain P.S.G."/>
            <person name="Schmidt R."/>
            <person name="Shin M.W."/>
            <person name="Legler T.C."/>
            <person name="Scow K.M."/>
            <person name="Larimer F.W."/>
            <person name="Lucas S.M."/>
            <person name="Richardson P.M."/>
            <person name="Hristova K.R."/>
        </authorList>
    </citation>
    <scope>NUCLEOTIDE SEQUENCE [LARGE SCALE GENOMIC DNA]</scope>
    <source>
        <strain evidence="2">ATCC BAA-1232 / LMG 22953 / PM1</strain>
    </source>
</reference>
<dbReference type="eggNOG" id="ENOG5032RYI">
    <property type="taxonomic scope" value="Bacteria"/>
</dbReference>
<protein>
    <submittedName>
        <fullName evidence="1">Uncharacterized protein</fullName>
    </submittedName>
</protein>